<feature type="transmembrane region" description="Helical" evidence="1">
    <location>
        <begin position="12"/>
        <end position="32"/>
    </location>
</feature>
<proteinExistence type="predicted"/>
<feature type="transmembrane region" description="Helical" evidence="1">
    <location>
        <begin position="44"/>
        <end position="61"/>
    </location>
</feature>
<evidence type="ECO:0000313" key="3">
    <source>
        <dbReference type="Proteomes" id="UP000236165"/>
    </source>
</evidence>
<reference evidence="2 3" key="1">
    <citation type="submission" date="2016-10" db="EMBL/GenBank/DDBJ databases">
        <title>Genome Sequence of Bacillus weihenstephanensis GM6LP.</title>
        <authorList>
            <person name="Poehlein A."/>
            <person name="Wemheuer F."/>
            <person name="Hollensteiner J."/>
            <person name="Wemheuer B."/>
        </authorList>
    </citation>
    <scope>NUCLEOTIDE SEQUENCE [LARGE SCALE GENOMIC DNA]</scope>
    <source>
        <strain evidence="2 3">GM6LP</strain>
    </source>
</reference>
<organism evidence="2 3">
    <name type="scientific">Bacillus mycoides</name>
    <dbReference type="NCBI Taxonomy" id="1405"/>
    <lineage>
        <taxon>Bacteria</taxon>
        <taxon>Bacillati</taxon>
        <taxon>Bacillota</taxon>
        <taxon>Bacilli</taxon>
        <taxon>Bacillales</taxon>
        <taxon>Bacillaceae</taxon>
        <taxon>Bacillus</taxon>
        <taxon>Bacillus cereus group</taxon>
    </lineage>
</organism>
<dbReference type="Proteomes" id="UP000236165">
    <property type="component" value="Unassembled WGS sequence"/>
</dbReference>
<accession>A0AAP8KTQ8</accession>
<name>A0AAP8KTQ8_BACMY</name>
<protein>
    <submittedName>
        <fullName evidence="2">Uncharacterized protein</fullName>
    </submittedName>
</protein>
<sequence length="156" mass="18848">MQRMIRIFACTEVYYIFHGLFKVNTTAISLLFEQPLFDFLHVPIQSYITNALLQFLAALVAQKKFFHLLMRCSRIYREFLKRFRSSYYTGVIQRSRKMHESISILLSNVKLKKLRKRKKYQKYRGDWLTKRRIKETCNIYGPNSWSFSTFPIPHTF</sequence>
<keyword evidence="1" id="KW-0812">Transmembrane</keyword>
<evidence type="ECO:0000256" key="1">
    <source>
        <dbReference type="SAM" id="Phobius"/>
    </source>
</evidence>
<comment type="caution">
    <text evidence="2">The sequence shown here is derived from an EMBL/GenBank/DDBJ whole genome shotgun (WGS) entry which is preliminary data.</text>
</comment>
<gene>
    <name evidence="2" type="ORF">BACWE_34620</name>
</gene>
<dbReference type="EMBL" id="MKZQ01000037">
    <property type="protein sequence ID" value="PJN69712.1"/>
    <property type="molecule type" value="Genomic_DNA"/>
</dbReference>
<dbReference type="AlphaFoldDB" id="A0AAP8KTQ8"/>
<keyword evidence="1" id="KW-0472">Membrane</keyword>
<keyword evidence="1" id="KW-1133">Transmembrane helix</keyword>
<evidence type="ECO:0000313" key="2">
    <source>
        <dbReference type="EMBL" id="PJN69712.1"/>
    </source>
</evidence>